<reference evidence="2" key="1">
    <citation type="journal article" date="2022" name="bioRxiv">
        <title>Sequencing and chromosome-scale assembly of the giantPleurodeles waltlgenome.</title>
        <authorList>
            <person name="Brown T."/>
            <person name="Elewa A."/>
            <person name="Iarovenko S."/>
            <person name="Subramanian E."/>
            <person name="Araus A.J."/>
            <person name="Petzold A."/>
            <person name="Susuki M."/>
            <person name="Suzuki K.-i.T."/>
            <person name="Hayashi T."/>
            <person name="Toyoda A."/>
            <person name="Oliveira C."/>
            <person name="Osipova E."/>
            <person name="Leigh N.D."/>
            <person name="Simon A."/>
            <person name="Yun M.H."/>
        </authorList>
    </citation>
    <scope>NUCLEOTIDE SEQUENCE</scope>
    <source>
        <strain evidence="2">20211129_DDA</strain>
        <tissue evidence="2">Liver</tissue>
    </source>
</reference>
<proteinExistence type="predicted"/>
<protein>
    <submittedName>
        <fullName evidence="2">Uncharacterized protein</fullName>
    </submittedName>
</protein>
<dbReference type="Proteomes" id="UP001066276">
    <property type="component" value="Chromosome 12"/>
</dbReference>
<evidence type="ECO:0000313" key="3">
    <source>
        <dbReference type="Proteomes" id="UP001066276"/>
    </source>
</evidence>
<sequence length="81" mass="8792">MESNSSGVGGARTGPAVKKVPDKLMMRGPKRVAASHKRSEYNGNGLRPDGALPDVRTRRACASVETLLCIARRKHFDAKMK</sequence>
<accession>A0AAV7L1D0</accession>
<feature type="region of interest" description="Disordered" evidence="1">
    <location>
        <begin position="1"/>
        <end position="53"/>
    </location>
</feature>
<organism evidence="2 3">
    <name type="scientific">Pleurodeles waltl</name>
    <name type="common">Iberian ribbed newt</name>
    <dbReference type="NCBI Taxonomy" id="8319"/>
    <lineage>
        <taxon>Eukaryota</taxon>
        <taxon>Metazoa</taxon>
        <taxon>Chordata</taxon>
        <taxon>Craniata</taxon>
        <taxon>Vertebrata</taxon>
        <taxon>Euteleostomi</taxon>
        <taxon>Amphibia</taxon>
        <taxon>Batrachia</taxon>
        <taxon>Caudata</taxon>
        <taxon>Salamandroidea</taxon>
        <taxon>Salamandridae</taxon>
        <taxon>Pleurodelinae</taxon>
        <taxon>Pleurodeles</taxon>
    </lineage>
</organism>
<evidence type="ECO:0000256" key="1">
    <source>
        <dbReference type="SAM" id="MobiDB-lite"/>
    </source>
</evidence>
<keyword evidence="3" id="KW-1185">Reference proteome</keyword>
<evidence type="ECO:0000313" key="2">
    <source>
        <dbReference type="EMBL" id="KAJ1084257.1"/>
    </source>
</evidence>
<comment type="caution">
    <text evidence="2">The sequence shown here is derived from an EMBL/GenBank/DDBJ whole genome shotgun (WGS) entry which is preliminary data.</text>
</comment>
<gene>
    <name evidence="2" type="ORF">NDU88_004409</name>
</gene>
<name>A0AAV7L1D0_PLEWA</name>
<dbReference type="AlphaFoldDB" id="A0AAV7L1D0"/>
<dbReference type="EMBL" id="JANPWB010000016">
    <property type="protein sequence ID" value="KAJ1084257.1"/>
    <property type="molecule type" value="Genomic_DNA"/>
</dbReference>